<dbReference type="GeneTree" id="ENSGT00940000161291"/>
<keyword evidence="4 12" id="KW-0812">Transmembrane</keyword>
<dbReference type="SUPFAM" id="SSF82171">
    <property type="entry name" value="DPP6 N-terminal domain-like"/>
    <property type="match status" value="1"/>
</dbReference>
<evidence type="ECO:0000256" key="3">
    <source>
        <dbReference type="ARBA" id="ARBA00022670"/>
    </source>
</evidence>
<reference evidence="16" key="1">
    <citation type="submission" date="2003-08" db="EMBL/GenBank/DDBJ databases">
        <authorList>
            <person name="Birren B."/>
            <person name="Nusbaum C."/>
            <person name="Abebe A."/>
            <person name="Abouelleil A."/>
            <person name="Adekoya E."/>
            <person name="Ait-zahra M."/>
            <person name="Allen N."/>
            <person name="Allen T."/>
            <person name="An P."/>
            <person name="Anderson M."/>
            <person name="Anderson S."/>
            <person name="Arachchi H."/>
            <person name="Armbruster J."/>
            <person name="Bachantsang P."/>
            <person name="Baldwin J."/>
            <person name="Barry A."/>
            <person name="Bayul T."/>
            <person name="Blitshsteyn B."/>
            <person name="Bloom T."/>
            <person name="Blye J."/>
            <person name="Boguslavskiy L."/>
            <person name="Borowsky M."/>
            <person name="Boukhgalter B."/>
            <person name="Brunache A."/>
            <person name="Butler J."/>
            <person name="Calixte N."/>
            <person name="Calvo S."/>
            <person name="Camarata J."/>
            <person name="Campo K."/>
            <person name="Chang J."/>
            <person name="Cheshatsang Y."/>
            <person name="Citroen M."/>
            <person name="Collymore A."/>
            <person name="Considine T."/>
            <person name="Cook A."/>
            <person name="Cooke P."/>
            <person name="Corum B."/>
            <person name="Cuomo C."/>
            <person name="David R."/>
            <person name="Dawoe T."/>
            <person name="Degray S."/>
            <person name="Dodge S."/>
            <person name="Dooley K."/>
            <person name="Dorje P."/>
            <person name="Dorjee K."/>
            <person name="Dorris L."/>
            <person name="Duffey N."/>
            <person name="Dupes A."/>
            <person name="Elkins T."/>
            <person name="Engels R."/>
            <person name="Erickson J."/>
            <person name="Farina A."/>
            <person name="Faro S."/>
            <person name="Ferreira P."/>
            <person name="Fischer H."/>
            <person name="Fitzgerald M."/>
            <person name="Foley K."/>
            <person name="Gage D."/>
            <person name="Galagan J."/>
            <person name="Gearin G."/>
            <person name="Gnerre S."/>
            <person name="Gnirke A."/>
            <person name="Goyette A."/>
            <person name="Graham J."/>
            <person name="Grandbois E."/>
            <person name="Gyaltsen K."/>
            <person name="Hafez N."/>
            <person name="Hagopian D."/>
            <person name="Hagos B."/>
            <person name="Hall J."/>
            <person name="Hatcher B."/>
            <person name="Heller A."/>
            <person name="Higgins H."/>
            <person name="Honan T."/>
            <person name="Horn A."/>
            <person name="Houde N."/>
            <person name="Hughes L."/>
            <person name="Hulme W."/>
            <person name="Husby E."/>
            <person name="Iliev I."/>
            <person name="Jaffe D."/>
            <person name="Jones C."/>
            <person name="Kamal M."/>
            <person name="Kamat A."/>
            <person name="Kamvysselis M."/>
            <person name="Karlsson E."/>
            <person name="Kells C."/>
            <person name="Kieu A."/>
            <person name="Kisner P."/>
            <person name="Kodira C."/>
            <person name="Kulbokas E."/>
            <person name="Labutti K."/>
            <person name="Lama D."/>
            <person name="Landers T."/>
            <person name="Leger J."/>
            <person name="Levine S."/>
            <person name="Lewis D."/>
            <person name="Lewis T."/>
            <person name="Lindblad-toh K."/>
            <person name="Liu X."/>
            <person name="Lokyitsang T."/>
            <person name="Lokyitsang Y."/>
            <person name="Lucien O."/>
            <person name="Lui A."/>
            <person name="Ma L.J."/>
            <person name="Mabbitt R."/>
            <person name="Macdonald J."/>
            <person name="Maclean C."/>
            <person name="Major J."/>
            <person name="Manning J."/>
            <person name="Marabella R."/>
            <person name="Maru K."/>
            <person name="Matthews C."/>
            <person name="Mauceli E."/>
            <person name="Mccarthy M."/>
            <person name="Mcdonough S."/>
            <person name="Mcghee T."/>
            <person name="Meldrim J."/>
            <person name="Meneus L."/>
            <person name="Mesirov J."/>
            <person name="Mihalev A."/>
            <person name="Mihova T."/>
            <person name="Mikkelsen T."/>
            <person name="Mlenga V."/>
            <person name="Moru K."/>
            <person name="Mozes J."/>
            <person name="Mulrain L."/>
            <person name="Munson G."/>
            <person name="Naylor J."/>
            <person name="Newes C."/>
            <person name="Nguyen C."/>
            <person name="Nguyen N."/>
            <person name="Nguyen T."/>
            <person name="Nicol R."/>
            <person name="Nielsen C."/>
            <person name="Nizzari M."/>
            <person name="Norbu C."/>
            <person name="Norbu N."/>
            <person name="O'donnell P."/>
            <person name="Okoawo O."/>
            <person name="O'leary S."/>
            <person name="Omotosho B."/>
            <person name="O'neill K."/>
            <person name="Osman S."/>
            <person name="Parker S."/>
            <person name="Perrin D."/>
            <person name="Phunkhang P."/>
            <person name="Piqani B."/>
            <person name="Purcell S."/>
            <person name="Rachupka T."/>
            <person name="Ramasamy U."/>
            <person name="Rameau R."/>
            <person name="Ray V."/>
            <person name="Raymond C."/>
            <person name="Retta R."/>
            <person name="Richardson S."/>
            <person name="Rise C."/>
            <person name="Rodriguez J."/>
            <person name="Rogers J."/>
            <person name="Rogov P."/>
            <person name="Rutman M."/>
            <person name="Schupbach R."/>
            <person name="Seaman C."/>
            <person name="Settipalli S."/>
            <person name="Sharpe T."/>
            <person name="Sheridan J."/>
            <person name="Sherpa N."/>
            <person name="Shi J."/>
            <person name="Smirnov S."/>
            <person name="Smith C."/>
            <person name="Sougnez C."/>
            <person name="Spencer B."/>
            <person name="Stalker J."/>
            <person name="Stange-thomann N."/>
            <person name="Stavropoulos S."/>
            <person name="Stetson K."/>
            <person name="Stone C."/>
            <person name="Stone S."/>
            <person name="Stubbs M."/>
            <person name="Talamas J."/>
            <person name="Tchuinga P."/>
            <person name="Tenzing P."/>
            <person name="Tesfaye S."/>
            <person name="Theodore J."/>
            <person name="Thoulutsang Y."/>
            <person name="Topham K."/>
            <person name="Towey S."/>
            <person name="Tsamla T."/>
            <person name="Tsomo N."/>
            <person name="Vallee D."/>
            <person name="Vassiliev H."/>
            <person name="Venkataraman V."/>
            <person name="Vinson J."/>
            <person name="Vo A."/>
            <person name="Wade C."/>
            <person name="Wang S."/>
            <person name="Wangchuk T."/>
            <person name="Wangdi T."/>
            <person name="Whittaker C."/>
            <person name="Wilkinson J."/>
            <person name="Wu Y."/>
            <person name="Wyman D."/>
            <person name="Yadav S."/>
            <person name="Yang S."/>
            <person name="Yang X."/>
            <person name="Yeager S."/>
            <person name="Yee E."/>
            <person name="Young G."/>
            <person name="Zainoun J."/>
            <person name="Zembeck L."/>
            <person name="Zimmer A."/>
            <person name="Zody M."/>
            <person name="Lander E."/>
        </authorList>
    </citation>
    <scope>NUCLEOTIDE SEQUENCE [LARGE SCALE GENOMIC DNA]</scope>
</reference>
<dbReference type="GO" id="GO:0004177">
    <property type="term" value="F:aminopeptidase activity"/>
    <property type="evidence" value="ECO:0007669"/>
    <property type="project" value="UniProtKB-KW"/>
</dbReference>
<dbReference type="SUPFAM" id="SSF53474">
    <property type="entry name" value="alpha/beta-Hydrolases"/>
    <property type="match status" value="1"/>
</dbReference>
<keyword evidence="7" id="KW-0735">Signal-anchor</keyword>
<dbReference type="Gene3D" id="3.40.50.1820">
    <property type="entry name" value="alpha/beta hydrolase"/>
    <property type="match status" value="1"/>
</dbReference>
<dbReference type="GO" id="GO:0008076">
    <property type="term" value="C:voltage-gated potassium channel complex"/>
    <property type="evidence" value="ECO:0007669"/>
    <property type="project" value="TreeGrafter"/>
</dbReference>
<feature type="domain" description="Peptidase S9 prolyl oligopeptidase catalytic" evidence="13">
    <location>
        <begin position="608"/>
        <end position="807"/>
    </location>
</feature>
<dbReference type="OMA" id="ITSFRFH"/>
<dbReference type="Ensembl" id="ENSCSAVT00000001568.1">
    <property type="protein sequence ID" value="ENSCSAVP00000001548.1"/>
    <property type="gene ID" value="ENSCSAVG00000000883.1"/>
</dbReference>
<dbReference type="InterPro" id="IPR001375">
    <property type="entry name" value="Peptidase_S9_cat"/>
</dbReference>
<feature type="domain" description="Dipeptidylpeptidase IV N-terminal" evidence="14">
    <location>
        <begin position="113"/>
        <end position="501"/>
    </location>
</feature>
<evidence type="ECO:0000256" key="11">
    <source>
        <dbReference type="ARBA" id="ARBA00037847"/>
    </source>
</evidence>
<organism evidence="15 16">
    <name type="scientific">Ciona savignyi</name>
    <name type="common">Pacific transparent sea squirt</name>
    <dbReference type="NCBI Taxonomy" id="51511"/>
    <lineage>
        <taxon>Eukaryota</taxon>
        <taxon>Metazoa</taxon>
        <taxon>Chordata</taxon>
        <taxon>Tunicata</taxon>
        <taxon>Ascidiacea</taxon>
        <taxon>Phlebobranchia</taxon>
        <taxon>Cionidae</taxon>
        <taxon>Ciona</taxon>
    </lineage>
</organism>
<keyword evidence="6" id="KW-0720">Serine protease</keyword>
<dbReference type="GO" id="GO:0008236">
    <property type="term" value="F:serine-type peptidase activity"/>
    <property type="evidence" value="ECO:0007669"/>
    <property type="project" value="UniProtKB-KW"/>
</dbReference>
<evidence type="ECO:0000256" key="4">
    <source>
        <dbReference type="ARBA" id="ARBA00022692"/>
    </source>
</evidence>
<dbReference type="Pfam" id="PF00930">
    <property type="entry name" value="DPPIV_N"/>
    <property type="match status" value="1"/>
</dbReference>
<dbReference type="STRING" id="51511.ENSCSAVP00000001548"/>
<dbReference type="Gene3D" id="2.140.10.30">
    <property type="entry name" value="Dipeptidylpeptidase IV, N-terminal domain"/>
    <property type="match status" value="1"/>
</dbReference>
<name>H2Y8A0_CIOSA</name>
<evidence type="ECO:0000256" key="1">
    <source>
        <dbReference type="ARBA" id="ARBA00004606"/>
    </source>
</evidence>
<evidence type="ECO:0008006" key="17">
    <source>
        <dbReference type="Google" id="ProtNLM"/>
    </source>
</evidence>
<keyword evidence="5" id="KW-0378">Hydrolase</keyword>
<keyword evidence="16" id="KW-1185">Reference proteome</keyword>
<protein>
    <recommendedName>
        <fullName evidence="17">Dipeptidylpeptidase IV N-terminal domain-containing protein</fullName>
    </recommendedName>
</protein>
<dbReference type="InterPro" id="IPR029058">
    <property type="entry name" value="AB_hydrolase_fold"/>
</dbReference>
<dbReference type="PANTHER" id="PTHR11731:SF200">
    <property type="entry name" value="DIPEPTIDYL PEPTIDASE 10, ISOFORM B"/>
    <property type="match status" value="1"/>
</dbReference>
<keyword evidence="10" id="KW-0325">Glycoprotein</keyword>
<proteinExistence type="predicted"/>
<dbReference type="Pfam" id="PF00326">
    <property type="entry name" value="Peptidase_S9"/>
    <property type="match status" value="1"/>
</dbReference>
<keyword evidence="2" id="KW-0031">Aminopeptidase</keyword>
<reference evidence="15" key="2">
    <citation type="submission" date="2025-08" db="UniProtKB">
        <authorList>
            <consortium name="Ensembl"/>
        </authorList>
    </citation>
    <scope>IDENTIFICATION</scope>
</reference>
<evidence type="ECO:0000256" key="10">
    <source>
        <dbReference type="ARBA" id="ARBA00023180"/>
    </source>
</evidence>
<feature type="transmembrane region" description="Helical" evidence="12">
    <location>
        <begin position="388"/>
        <end position="409"/>
    </location>
</feature>
<keyword evidence="9 12" id="KW-0472">Membrane</keyword>
<evidence type="ECO:0000313" key="15">
    <source>
        <dbReference type="Ensembl" id="ENSCSAVP00000001548.1"/>
    </source>
</evidence>
<dbReference type="InParanoid" id="H2Y8A0"/>
<dbReference type="InterPro" id="IPR050278">
    <property type="entry name" value="Serine_Prot_S9B/DPPIV"/>
</dbReference>
<comment type="subcellular location">
    <subcellularLocation>
        <location evidence="11">Endomembrane system</location>
        <topology evidence="11">Single-pass membrane protein</topology>
    </subcellularLocation>
    <subcellularLocation>
        <location evidence="1">Membrane</location>
        <topology evidence="1">Single-pass type II membrane protein</topology>
    </subcellularLocation>
</comment>
<dbReference type="GO" id="GO:0006508">
    <property type="term" value="P:proteolysis"/>
    <property type="evidence" value="ECO:0007669"/>
    <property type="project" value="UniProtKB-KW"/>
</dbReference>
<evidence type="ECO:0000256" key="9">
    <source>
        <dbReference type="ARBA" id="ARBA00023136"/>
    </source>
</evidence>
<evidence type="ECO:0000256" key="2">
    <source>
        <dbReference type="ARBA" id="ARBA00022438"/>
    </source>
</evidence>
<evidence type="ECO:0000313" key="16">
    <source>
        <dbReference type="Proteomes" id="UP000007875"/>
    </source>
</evidence>
<dbReference type="AlphaFoldDB" id="H2Y8A0"/>
<reference evidence="15" key="3">
    <citation type="submission" date="2025-09" db="UniProtKB">
        <authorList>
            <consortium name="Ensembl"/>
        </authorList>
    </citation>
    <scope>IDENTIFICATION</scope>
</reference>
<evidence type="ECO:0000259" key="14">
    <source>
        <dbReference type="Pfam" id="PF00930"/>
    </source>
</evidence>
<evidence type="ECO:0000256" key="7">
    <source>
        <dbReference type="ARBA" id="ARBA00022968"/>
    </source>
</evidence>
<feature type="transmembrane region" description="Helical" evidence="12">
    <location>
        <begin position="16"/>
        <end position="38"/>
    </location>
</feature>
<dbReference type="GO" id="GO:1901379">
    <property type="term" value="P:regulation of potassium ion transmembrane transport"/>
    <property type="evidence" value="ECO:0007669"/>
    <property type="project" value="TreeGrafter"/>
</dbReference>
<dbReference type="PANTHER" id="PTHR11731">
    <property type="entry name" value="PROTEASE FAMILY S9B,C DIPEPTIDYL-PEPTIDASE IV-RELATED"/>
    <property type="match status" value="1"/>
</dbReference>
<keyword evidence="3" id="KW-0645">Protease</keyword>
<evidence type="ECO:0000256" key="12">
    <source>
        <dbReference type="SAM" id="Phobius"/>
    </source>
</evidence>
<dbReference type="InterPro" id="IPR002469">
    <property type="entry name" value="Peptidase_S9B_N"/>
</dbReference>
<dbReference type="Proteomes" id="UP000007875">
    <property type="component" value="Unassembled WGS sequence"/>
</dbReference>
<dbReference type="GO" id="GO:0012505">
    <property type="term" value="C:endomembrane system"/>
    <property type="evidence" value="ECO:0007669"/>
    <property type="project" value="UniProtKB-SubCell"/>
</dbReference>
<accession>H2Y8A0</accession>
<evidence type="ECO:0000256" key="8">
    <source>
        <dbReference type="ARBA" id="ARBA00022989"/>
    </source>
</evidence>
<dbReference type="eggNOG" id="KOG2100">
    <property type="taxonomic scope" value="Eukaryota"/>
</dbReference>
<evidence type="ECO:0000256" key="5">
    <source>
        <dbReference type="ARBA" id="ARBA00022801"/>
    </source>
</evidence>
<sequence length="807" mass="90783">QELVGNNPEQRNWKGMAIALLVILAVCGFVILAVVLLSPEETTTVYVKVLLEDVINEKWKTGLAADTSWIGPVLLWRDHYGNVIKTTSPNTPSRILISNQTMLDFGISSFKVSHDFRHALLAFDEQKIYTKSYNASYFIYNIETREPLVHQSRDVFQFAGFGPNGSQMIFILDNDLYYKRDVTASVQRLTRDGRFGAISNGLSDWLYEDEILGTNIAHWFSPDGRYLAYVRFDDSQVTDGYVTTYTSNVELMEPLLSPIATFYKCPKAGQMNPTVSVRVVDLETLDEVALAPPLVEWLSMLHSVTWTKDSQNILVTWSNRTQTVSVTQQCYPTSATCVDDVLQLRSKKNGWIPHLNKAHLTSSEPGIFFSILPSNHGARGSFRHLAMINYTAVCIFLVIFPMLSMTVSFCKRVKPPIRTFFTDGSWEVTKLLYHDAESGNVYYIGNEQQPGQRHVYVIGTSGGSLRRCLTCDPAQCLYFDAEFGSSSDWFLLNCLGPGVPYSAFGVLSSVNREGVDDFYDSIPDVDTLIEEPKDGIAVQLLESFTPYIVNYSNIMVSMYRYETANHCFNIHILFVFLCTSLRIHPLTLLVIGDLGEQNADFRFRMDFAEYMVSRDNVIFVFADIRGSGYRGNKVLQSVAGRPGIPEIEDLKQVLLYLQRKWSVSPANVGVMGSGYGGYVALRSLADTAGIFKCGVAVSPIVDWKLASSARAEKLLGLPQFNPLAYERSNVLGRANMLRDSHLLIFQGMKDKIVHPQHSITLNQVSVDIGLPLSNIQTVYYPDQDHQLSNKFSKRHMFKSARTFLENC</sequence>
<evidence type="ECO:0000256" key="6">
    <source>
        <dbReference type="ARBA" id="ARBA00022825"/>
    </source>
</evidence>
<evidence type="ECO:0000259" key="13">
    <source>
        <dbReference type="Pfam" id="PF00326"/>
    </source>
</evidence>
<keyword evidence="8 12" id="KW-1133">Transmembrane helix</keyword>